<feature type="domain" description="CW-type" evidence="15">
    <location>
        <begin position="531"/>
        <end position="581"/>
    </location>
</feature>
<dbReference type="EMBL" id="BTGU01000011">
    <property type="protein sequence ID" value="GMN40787.1"/>
    <property type="molecule type" value="Genomic_DNA"/>
</dbReference>
<dbReference type="Pfam" id="PF17942">
    <property type="entry name" value="Morc6_S5"/>
    <property type="match status" value="1"/>
</dbReference>
<dbReference type="InterPro" id="IPR036890">
    <property type="entry name" value="HATPase_C_sf"/>
</dbReference>
<dbReference type="GO" id="GO:0016887">
    <property type="term" value="F:ATP hydrolysis activity"/>
    <property type="evidence" value="ECO:0007669"/>
    <property type="project" value="InterPro"/>
</dbReference>
<keyword evidence="5" id="KW-0378">Hydrolase</keyword>
<keyword evidence="17" id="KW-1185">Reference proteome</keyword>
<keyword evidence="7" id="KW-0863">Zinc-finger</keyword>
<dbReference type="Pfam" id="PF07496">
    <property type="entry name" value="zf-CW"/>
    <property type="match status" value="1"/>
</dbReference>
<comment type="similarity">
    <text evidence="2">Belongs to the MORC ATPase protein family.</text>
</comment>
<evidence type="ECO:0000256" key="5">
    <source>
        <dbReference type="ARBA" id="ARBA00022759"/>
    </source>
</evidence>
<evidence type="ECO:0000256" key="2">
    <source>
        <dbReference type="ARBA" id="ARBA00007845"/>
    </source>
</evidence>
<sequence length="657" mass="74076">MEEFSGKRLLAQYVGVMKFELLEFYVLPPAEALDSSYAIVAYQAVKSQYIHHGPNPSQLKVDVKERDSALNEDIRSSDHKFLQAVRDHSNLPTAGTSKPEPCAPKQDGFLVKNYARADPSYLKTLGQAHSGWIFGAIAELVDNSRDAKATKLEISVETIYFKKIGKHIPLLSVIDDGHGMTHQDVVIMTSIGHKQPDDDEPERIGRFGVGFKCANTVFGGIGKSKNTGAMRLGKDALVLTQTANSRSIAFLSQSLNEGKDNLEIPIVSYRRQGQVMEVDTSVQSEALAKYNLKAIKEFSPFNKYLIGEKAGLFRERRGTQIYIWNLDEWGSNYSLEWQLGSIGGSSFQKGDIYIRSRRIRSRPSQTSQKVPLDYSLRSYLEVIFLVPRMKIYVQGSLVNSRPLAKFLHKTVVEKGNIMGKHVRLTLGRCQLEWERSNCGIFLYWHGRLIEAYKRVGGMIQSADMGRGVIGVIDVTDLMNDGKGGVLVLNNKQGFQDSESYARLETWLGRKADEYWDKNFDELRVTKKNFHYKPDHEWVQCAKCRKWRMLPPGFDTKSLSLEWFCYMAPFEGSCEIPEEKVQGGVITLSAKRSGYNDDSVSSEPEEDTDDSDPDVKVIYLPLEPPMAIFPTGYKAPRGFYTNGMGMENNIWGGGFYTK</sequence>
<keyword evidence="4" id="KW-0479">Metal-binding</keyword>
<evidence type="ECO:0000256" key="1">
    <source>
        <dbReference type="ARBA" id="ARBA00004123"/>
    </source>
</evidence>
<keyword evidence="12" id="KW-0234">DNA repair</keyword>
<evidence type="ECO:0000256" key="8">
    <source>
        <dbReference type="ARBA" id="ARBA00022833"/>
    </source>
</evidence>
<dbReference type="GO" id="GO:0031349">
    <property type="term" value="P:positive regulation of defense response"/>
    <property type="evidence" value="ECO:0007669"/>
    <property type="project" value="UniProtKB-ARBA"/>
</dbReference>
<keyword evidence="9" id="KW-0156">Chromatin regulator</keyword>
<evidence type="ECO:0000256" key="7">
    <source>
        <dbReference type="ARBA" id="ARBA00022771"/>
    </source>
</evidence>
<evidence type="ECO:0000256" key="3">
    <source>
        <dbReference type="ARBA" id="ARBA00022722"/>
    </source>
</evidence>
<evidence type="ECO:0000313" key="17">
    <source>
        <dbReference type="Proteomes" id="UP001187192"/>
    </source>
</evidence>
<feature type="region of interest" description="Disordered" evidence="14">
    <location>
        <begin position="592"/>
        <end position="614"/>
    </location>
</feature>
<evidence type="ECO:0000256" key="9">
    <source>
        <dbReference type="ARBA" id="ARBA00022853"/>
    </source>
</evidence>
<dbReference type="Pfam" id="PF13589">
    <property type="entry name" value="HATPase_c_3"/>
    <property type="match status" value="1"/>
</dbReference>
<name>A0AA87ZUR1_FICCA</name>
<keyword evidence="8" id="KW-0862">Zinc</keyword>
<evidence type="ECO:0000256" key="6">
    <source>
        <dbReference type="ARBA" id="ARBA00022763"/>
    </source>
</evidence>
<keyword evidence="5" id="KW-0255">Endonuclease</keyword>
<dbReference type="InterPro" id="IPR011124">
    <property type="entry name" value="Znf_CW"/>
</dbReference>
<dbReference type="Gene3D" id="3.30.40.100">
    <property type="match status" value="1"/>
</dbReference>
<evidence type="ECO:0000256" key="12">
    <source>
        <dbReference type="ARBA" id="ARBA00023204"/>
    </source>
</evidence>
<accession>A0AA87ZUR1</accession>
<dbReference type="GO" id="GO:0008270">
    <property type="term" value="F:zinc ion binding"/>
    <property type="evidence" value="ECO:0007669"/>
    <property type="project" value="UniProtKB-KW"/>
</dbReference>
<keyword evidence="11" id="KW-0943">RNA-mediated gene silencing</keyword>
<gene>
    <name evidence="16" type="ORF">TIFTF001_010019</name>
</gene>
<dbReference type="GO" id="GO:0006281">
    <property type="term" value="P:DNA repair"/>
    <property type="evidence" value="ECO:0007669"/>
    <property type="project" value="UniProtKB-KW"/>
</dbReference>
<evidence type="ECO:0000256" key="4">
    <source>
        <dbReference type="ARBA" id="ARBA00022723"/>
    </source>
</evidence>
<keyword evidence="13" id="KW-0539">Nucleus</keyword>
<reference evidence="16" key="1">
    <citation type="submission" date="2023-07" db="EMBL/GenBank/DDBJ databases">
        <title>draft genome sequence of fig (Ficus carica).</title>
        <authorList>
            <person name="Takahashi T."/>
            <person name="Nishimura K."/>
        </authorList>
    </citation>
    <scope>NUCLEOTIDE SEQUENCE</scope>
</reference>
<dbReference type="InterPro" id="IPR041006">
    <property type="entry name" value="Morc_S5"/>
</dbReference>
<proteinExistence type="inferred from homology"/>
<feature type="compositionally biased region" description="Acidic residues" evidence="14">
    <location>
        <begin position="602"/>
        <end position="611"/>
    </location>
</feature>
<comment type="caution">
    <text evidence="16">The sequence shown here is derived from an EMBL/GenBank/DDBJ whole genome shotgun (WGS) entry which is preliminary data.</text>
</comment>
<dbReference type="GO" id="GO:0005634">
    <property type="term" value="C:nucleus"/>
    <property type="evidence" value="ECO:0007669"/>
    <property type="project" value="UniProtKB-SubCell"/>
</dbReference>
<protein>
    <recommendedName>
        <fullName evidence="15">CW-type domain-containing protein</fullName>
    </recommendedName>
</protein>
<dbReference type="AlphaFoldDB" id="A0AA87ZUR1"/>
<comment type="subcellular location">
    <subcellularLocation>
        <location evidence="1">Nucleus</location>
    </subcellularLocation>
</comment>
<dbReference type="Gene3D" id="3.30.565.10">
    <property type="entry name" value="Histidine kinase-like ATPase, C-terminal domain"/>
    <property type="match status" value="1"/>
</dbReference>
<dbReference type="PANTHER" id="PTHR23336:SF11">
    <property type="entry name" value="OS06G0622000 PROTEIN"/>
    <property type="match status" value="1"/>
</dbReference>
<keyword evidence="6" id="KW-0227">DNA damage</keyword>
<dbReference type="SUPFAM" id="SSF55874">
    <property type="entry name" value="ATPase domain of HSP90 chaperone/DNA topoisomerase II/histidine kinase"/>
    <property type="match status" value="1"/>
</dbReference>
<dbReference type="PANTHER" id="PTHR23336">
    <property type="entry name" value="ZINC FINGER CW-TYPE COILED-COIL DOMAIN PROTEIN 3"/>
    <property type="match status" value="1"/>
</dbReference>
<dbReference type="GO" id="GO:0006325">
    <property type="term" value="P:chromatin organization"/>
    <property type="evidence" value="ECO:0007669"/>
    <property type="project" value="UniProtKB-KW"/>
</dbReference>
<evidence type="ECO:0000313" key="16">
    <source>
        <dbReference type="EMBL" id="GMN40787.1"/>
    </source>
</evidence>
<evidence type="ECO:0000256" key="14">
    <source>
        <dbReference type="SAM" id="MobiDB-lite"/>
    </source>
</evidence>
<dbReference type="PROSITE" id="PS51050">
    <property type="entry name" value="ZF_CW"/>
    <property type="match status" value="1"/>
</dbReference>
<dbReference type="InterPro" id="IPR045261">
    <property type="entry name" value="MORC_ATPase"/>
</dbReference>
<evidence type="ECO:0000259" key="15">
    <source>
        <dbReference type="PROSITE" id="PS51050"/>
    </source>
</evidence>
<evidence type="ECO:0000256" key="13">
    <source>
        <dbReference type="ARBA" id="ARBA00023242"/>
    </source>
</evidence>
<evidence type="ECO:0000256" key="11">
    <source>
        <dbReference type="ARBA" id="ARBA00023158"/>
    </source>
</evidence>
<evidence type="ECO:0000256" key="10">
    <source>
        <dbReference type="ARBA" id="ARBA00023054"/>
    </source>
</evidence>
<keyword evidence="10" id="KW-0175">Coiled coil</keyword>
<keyword evidence="3" id="KW-0540">Nuclease</keyword>
<dbReference type="GO" id="GO:0004519">
    <property type="term" value="F:endonuclease activity"/>
    <property type="evidence" value="ECO:0007669"/>
    <property type="project" value="UniProtKB-KW"/>
</dbReference>
<dbReference type="GO" id="GO:0031047">
    <property type="term" value="P:regulatory ncRNA-mediated gene silencing"/>
    <property type="evidence" value="ECO:0007669"/>
    <property type="project" value="UniProtKB-KW"/>
</dbReference>
<dbReference type="Proteomes" id="UP001187192">
    <property type="component" value="Unassembled WGS sequence"/>
</dbReference>
<organism evidence="16 17">
    <name type="scientific">Ficus carica</name>
    <name type="common">Common fig</name>
    <dbReference type="NCBI Taxonomy" id="3494"/>
    <lineage>
        <taxon>Eukaryota</taxon>
        <taxon>Viridiplantae</taxon>
        <taxon>Streptophyta</taxon>
        <taxon>Embryophyta</taxon>
        <taxon>Tracheophyta</taxon>
        <taxon>Spermatophyta</taxon>
        <taxon>Magnoliopsida</taxon>
        <taxon>eudicotyledons</taxon>
        <taxon>Gunneridae</taxon>
        <taxon>Pentapetalae</taxon>
        <taxon>rosids</taxon>
        <taxon>fabids</taxon>
        <taxon>Rosales</taxon>
        <taxon>Moraceae</taxon>
        <taxon>Ficeae</taxon>
        <taxon>Ficus</taxon>
    </lineage>
</organism>